<comment type="cofactor">
    <cofactor evidence="1 8">
        <name>Mg(2+)</name>
        <dbReference type="ChEBI" id="CHEBI:18420"/>
    </cofactor>
</comment>
<comment type="subunit">
    <text evidence="8">Heterodimer. The mRNA-capping enzyme is composed of two separate chains alpha and beta, respectively a mRNA guanylyltransferase and an mRNA 5'-triphosphate monophosphatase.</text>
</comment>
<evidence type="ECO:0000256" key="2">
    <source>
        <dbReference type="ARBA" id="ARBA00004123"/>
    </source>
</evidence>
<dbReference type="OrthoDB" id="272147at2759"/>
<dbReference type="SUPFAM" id="SSF55154">
    <property type="entry name" value="CYTH-like phosphatases"/>
    <property type="match status" value="1"/>
</dbReference>
<dbReference type="Pfam" id="PF02940">
    <property type="entry name" value="mRNA_triPase"/>
    <property type="match status" value="1"/>
</dbReference>
<dbReference type="Proteomes" id="UP000016927">
    <property type="component" value="Unassembled WGS sequence"/>
</dbReference>
<comment type="catalytic activity">
    <reaction evidence="7">
        <text>a 5'-end triphospho-ribonucleoside in mRNA + H2O = a 5'-end diphospho-ribonucleoside in mRNA + phosphate + H(+)</text>
        <dbReference type="Rhea" id="RHEA:67004"/>
        <dbReference type="Rhea" id="RHEA-COMP:17164"/>
        <dbReference type="Rhea" id="RHEA-COMP:17165"/>
        <dbReference type="ChEBI" id="CHEBI:15377"/>
        <dbReference type="ChEBI" id="CHEBI:15378"/>
        <dbReference type="ChEBI" id="CHEBI:43474"/>
        <dbReference type="ChEBI" id="CHEBI:167616"/>
        <dbReference type="ChEBI" id="CHEBI:167618"/>
        <dbReference type="EC" id="3.6.1.74"/>
    </reaction>
    <physiologicalReaction direction="left-to-right" evidence="7">
        <dbReference type="Rhea" id="RHEA:67005"/>
    </physiologicalReaction>
</comment>
<reference evidence="10 11" key="1">
    <citation type="journal article" date="2013" name="BMC Genomics">
        <title>Comparative genomics of parasitic silkworm microsporidia reveal an association between genome expansion and host adaptation.</title>
        <authorList>
            <person name="Pan G."/>
            <person name="Xu J."/>
            <person name="Li T."/>
            <person name="Xia Q."/>
            <person name="Liu S.L."/>
            <person name="Zhang G."/>
            <person name="Li S."/>
            <person name="Li C."/>
            <person name="Liu H."/>
            <person name="Yang L."/>
            <person name="Liu T."/>
            <person name="Zhang X."/>
            <person name="Wu Z."/>
            <person name="Fan W."/>
            <person name="Dang X."/>
            <person name="Xiang H."/>
            <person name="Tao M."/>
            <person name="Li Y."/>
            <person name="Hu J."/>
            <person name="Li Z."/>
            <person name="Lin L."/>
            <person name="Luo J."/>
            <person name="Geng L."/>
            <person name="Wang L."/>
            <person name="Long M."/>
            <person name="Wan Y."/>
            <person name="He N."/>
            <person name="Zhang Z."/>
            <person name="Lu C."/>
            <person name="Keeling P.J."/>
            <person name="Wang J."/>
            <person name="Xiang Z."/>
            <person name="Zhou Z."/>
        </authorList>
    </citation>
    <scope>NUCLEOTIDE SEQUENCE [LARGE SCALE GENOMIC DNA]</scope>
    <source>
        <strain evidence="11">CQ1 / CVCC 102059</strain>
    </source>
</reference>
<keyword evidence="11" id="KW-1185">Reference proteome</keyword>
<protein>
    <recommendedName>
        <fullName evidence="8">mRNA-capping enzyme subunit beta</fullName>
        <ecNumber evidence="8">3.6.1.74</ecNumber>
    </recommendedName>
    <alternativeName>
        <fullName evidence="8">mRNA 5'-phosphatase</fullName>
    </alternativeName>
    <alternativeName>
        <fullName evidence="8">mRNA 5'-triphosphate monophosphatase</fullName>
    </alternativeName>
</protein>
<dbReference type="GO" id="GO:0031533">
    <property type="term" value="C:mRNA capping enzyme complex"/>
    <property type="evidence" value="ECO:0007669"/>
    <property type="project" value="UniProtKB-UniRule"/>
</dbReference>
<evidence type="ECO:0000256" key="5">
    <source>
        <dbReference type="ARBA" id="ARBA00022801"/>
    </source>
</evidence>
<keyword evidence="5 8" id="KW-0378">Hydrolase</keyword>
<dbReference type="PANTHER" id="PTHR28118">
    <property type="entry name" value="POLYNUCLEOTIDE 5'-TRIPHOSPHATASE-RELATED"/>
    <property type="match status" value="1"/>
</dbReference>
<dbReference type="HOGENOM" id="CLU_1886357_0_0_1"/>
<sequence length="135" mass="16112">MQKNLKNLPTENMKDCFKYLTDGNRIRFVDGRYIFCEKKNKIKVLNIYLPEMKYDVRISVMSEIKQMGRMSNAKVDLIRHRDRISYNDGVFNYDFTTVTNENNITYEVEVEVDDPNYSIDKFINGIQELNVYRDV</sequence>
<dbReference type="InterPro" id="IPR040343">
    <property type="entry name" value="Cet1/Ctl1"/>
</dbReference>
<keyword evidence="6 8" id="KW-0539">Nucleus</keyword>
<dbReference type="InterPro" id="IPR004206">
    <property type="entry name" value="mRNA_triPase_Cet1"/>
</dbReference>
<dbReference type="EMBL" id="KB908914">
    <property type="protein sequence ID" value="EOB15352.1"/>
    <property type="molecule type" value="Genomic_DNA"/>
</dbReference>
<dbReference type="GO" id="GO:0140818">
    <property type="term" value="F:mRNA 5'-triphosphate monophosphatase activity"/>
    <property type="evidence" value="ECO:0007669"/>
    <property type="project" value="UniProtKB-EC"/>
</dbReference>
<keyword evidence="8" id="KW-0506">mRNA capping</keyword>
<comment type="subcellular location">
    <subcellularLocation>
        <location evidence="2 8">Nucleus</location>
    </subcellularLocation>
</comment>
<evidence type="ECO:0000256" key="4">
    <source>
        <dbReference type="ARBA" id="ARBA00022664"/>
    </source>
</evidence>
<evidence type="ECO:0000313" key="11">
    <source>
        <dbReference type="Proteomes" id="UP000016927"/>
    </source>
</evidence>
<organism evidence="10 11">
    <name type="scientific">Nosema bombycis (strain CQ1 / CVCC 102059)</name>
    <name type="common">Microsporidian parasite</name>
    <name type="synonym">Pebrine of silkworm</name>
    <dbReference type="NCBI Taxonomy" id="578461"/>
    <lineage>
        <taxon>Eukaryota</taxon>
        <taxon>Fungi</taxon>
        <taxon>Fungi incertae sedis</taxon>
        <taxon>Microsporidia</taxon>
        <taxon>Nosematidae</taxon>
        <taxon>Nosema</taxon>
    </lineage>
</organism>
<dbReference type="GO" id="GO:0006370">
    <property type="term" value="P:7-methylguanosine mRNA capping"/>
    <property type="evidence" value="ECO:0007669"/>
    <property type="project" value="UniProtKB-UniRule"/>
</dbReference>
<dbReference type="AlphaFoldDB" id="R0KYT5"/>
<evidence type="ECO:0000256" key="8">
    <source>
        <dbReference type="RuleBase" id="RU367053"/>
    </source>
</evidence>
<proteinExistence type="inferred from homology"/>
<feature type="domain" description="mRNA triphosphatase Cet1-like" evidence="9">
    <location>
        <begin position="33"/>
        <end position="112"/>
    </location>
</feature>
<evidence type="ECO:0000256" key="3">
    <source>
        <dbReference type="ARBA" id="ARBA00006345"/>
    </source>
</evidence>
<gene>
    <name evidence="10" type="primary">CET1</name>
    <name evidence="10" type="ORF">NBO_6g0102</name>
</gene>
<name>R0KYT5_NOSB1</name>
<dbReference type="VEuPathDB" id="MicrosporidiaDB:NBO_6g0102"/>
<dbReference type="InterPro" id="IPR033469">
    <property type="entry name" value="CYTH-like_dom_sf"/>
</dbReference>
<evidence type="ECO:0000256" key="7">
    <source>
        <dbReference type="ARBA" id="ARBA00047740"/>
    </source>
</evidence>
<evidence type="ECO:0000259" key="9">
    <source>
        <dbReference type="Pfam" id="PF02940"/>
    </source>
</evidence>
<dbReference type="InterPro" id="IPR037009">
    <property type="entry name" value="mRNA_triPase_Cet1_sf"/>
</dbReference>
<dbReference type="Gene3D" id="3.20.100.10">
    <property type="entry name" value="mRNA triphosphatase Cet1-like"/>
    <property type="match status" value="1"/>
</dbReference>
<keyword evidence="4 8" id="KW-0507">mRNA processing</keyword>
<evidence type="ECO:0000256" key="1">
    <source>
        <dbReference type="ARBA" id="ARBA00001946"/>
    </source>
</evidence>
<comment type="function">
    <text evidence="8">First step of mRNA capping. Converts the 5'-triphosphate end of a nascent mRNA chain into a diphosphate end.</text>
</comment>
<dbReference type="PANTHER" id="PTHR28118:SF1">
    <property type="entry name" value="POLYNUCLEOTIDE 5'-TRIPHOSPHATASE CTL1-RELATED"/>
    <property type="match status" value="1"/>
</dbReference>
<evidence type="ECO:0000313" key="10">
    <source>
        <dbReference type="EMBL" id="EOB15352.1"/>
    </source>
</evidence>
<dbReference type="GO" id="GO:0004651">
    <property type="term" value="F:polynucleotide 5'-phosphatase activity"/>
    <property type="evidence" value="ECO:0007669"/>
    <property type="project" value="UniProtKB-UniRule"/>
</dbReference>
<accession>R0KYT5</accession>
<dbReference type="STRING" id="578461.R0KYT5"/>
<evidence type="ECO:0000256" key="6">
    <source>
        <dbReference type="ARBA" id="ARBA00023242"/>
    </source>
</evidence>
<comment type="similarity">
    <text evidence="3 8">Belongs to the fungal TPase family.</text>
</comment>
<dbReference type="EC" id="3.6.1.74" evidence="8"/>